<proteinExistence type="predicted"/>
<accession>A0A0F8YPH0</accession>
<evidence type="ECO:0000313" key="1">
    <source>
        <dbReference type="EMBL" id="KKK49951.1"/>
    </source>
</evidence>
<comment type="caution">
    <text evidence="1">The sequence shown here is derived from an EMBL/GenBank/DDBJ whole genome shotgun (WGS) entry which is preliminary data.</text>
</comment>
<organism evidence="1">
    <name type="scientific">marine sediment metagenome</name>
    <dbReference type="NCBI Taxonomy" id="412755"/>
    <lineage>
        <taxon>unclassified sequences</taxon>
        <taxon>metagenomes</taxon>
        <taxon>ecological metagenomes</taxon>
    </lineage>
</organism>
<sequence length="167" mass="19796">TQAYVKDIDGFELEVEFLTSSNFRGDKNKNVEIAGVIAQPLRYLELSLQNFIEFTTQSNNTGFVVSPETWIFHKGLTFIKRFSDSKIYKDLYGIWYVATQLGKFSDKAIIEVKDLVKQHSKWFKRFQKNIFEWTDKATPLDWTRLESQDPYGKLHKVNFMYLMKKWL</sequence>
<dbReference type="AlphaFoldDB" id="A0A0F8YPH0"/>
<name>A0A0F8YPH0_9ZZZZ</name>
<dbReference type="EMBL" id="LAZR01068271">
    <property type="protein sequence ID" value="KKK49951.1"/>
    <property type="molecule type" value="Genomic_DNA"/>
</dbReference>
<feature type="non-terminal residue" evidence="1">
    <location>
        <position position="1"/>
    </location>
</feature>
<reference evidence="1" key="1">
    <citation type="journal article" date="2015" name="Nature">
        <title>Complex archaea that bridge the gap between prokaryotes and eukaryotes.</title>
        <authorList>
            <person name="Spang A."/>
            <person name="Saw J.H."/>
            <person name="Jorgensen S.L."/>
            <person name="Zaremba-Niedzwiedzka K."/>
            <person name="Martijn J."/>
            <person name="Lind A.E."/>
            <person name="van Eijk R."/>
            <person name="Schleper C."/>
            <person name="Guy L."/>
            <person name="Ettema T.J."/>
        </authorList>
    </citation>
    <scope>NUCLEOTIDE SEQUENCE</scope>
</reference>
<protein>
    <submittedName>
        <fullName evidence="1">Uncharacterized protein</fullName>
    </submittedName>
</protein>
<gene>
    <name evidence="1" type="ORF">LCGC14_3129870</name>
</gene>